<sequence length="481" mass="50022">MSRTHRVGGPSLSRRRFLIIPAAGALAAIPAGRSLAAQPATPSAPATGGTFLDAGMVHDVAVTFEQRDYDAMIETYATSGDKEWITATVAIDGATYPNVGMRLKGNSSLMGLRVVGEGESGQNVLAGGPGGPGVPRGPGGGVSADTPEGLPWLIRLDKYENGQQHDGIAELVIRANGSETSLNEAVALVLLGDAGLASQRAAFTAFGVNGGAKALRLAIEHPNDGWMAAHFSAEGLLYKSDASGDWTYRGDDPDAYKDEFDLEAGGTGDDEADMTPLIEFLDFVNNSDDGAFVAELPIWLDVDEFAVYLAMMDLVGNFDDIDGPGNNSYLYYAPNPDRFTVVPWDMNLAFGAIGNLGRVPSDGQPPEGLAPSTMPGPSGSGTPAATEGTPTGEKPFPSGGMRRVVGGLSNPLVERFTAVADFAALVDATSTSLRADLYGSGAADAVLDRWVGVLERGASTLVDQDTITAEADAIARFFTAA</sequence>
<feature type="compositionally biased region" description="Low complexity" evidence="1">
    <location>
        <begin position="380"/>
        <end position="393"/>
    </location>
</feature>
<reference evidence="3" key="1">
    <citation type="submission" date="2020-02" db="EMBL/GenBank/DDBJ databases">
        <authorList>
            <person name="Meier V. D."/>
        </authorList>
    </citation>
    <scope>NUCLEOTIDE SEQUENCE</scope>
    <source>
        <strain evidence="3">AVDCRST_MAG49</strain>
    </source>
</reference>
<gene>
    <name evidence="3" type="ORF">AVDCRST_MAG49-123</name>
</gene>
<dbReference type="EMBL" id="CADCWG010000009">
    <property type="protein sequence ID" value="CAA9534078.1"/>
    <property type="molecule type" value="Genomic_DNA"/>
</dbReference>
<evidence type="ECO:0000256" key="1">
    <source>
        <dbReference type="SAM" id="MobiDB-lite"/>
    </source>
</evidence>
<protein>
    <submittedName>
        <fullName evidence="3">Spore_coat_protein_CotH</fullName>
    </submittedName>
</protein>
<proteinExistence type="predicted"/>
<keyword evidence="2" id="KW-0732">Signal</keyword>
<feature type="region of interest" description="Disordered" evidence="1">
    <location>
        <begin position="360"/>
        <end position="401"/>
    </location>
</feature>
<organism evidence="3">
    <name type="scientific">uncultured Thermomicrobiales bacterium</name>
    <dbReference type="NCBI Taxonomy" id="1645740"/>
    <lineage>
        <taxon>Bacteria</taxon>
        <taxon>Pseudomonadati</taxon>
        <taxon>Thermomicrobiota</taxon>
        <taxon>Thermomicrobia</taxon>
        <taxon>Thermomicrobiales</taxon>
        <taxon>environmental samples</taxon>
    </lineage>
</organism>
<feature type="chain" id="PRO_5026755958" evidence="2">
    <location>
        <begin position="37"/>
        <end position="481"/>
    </location>
</feature>
<dbReference type="AlphaFoldDB" id="A0A6J4TWI2"/>
<dbReference type="Pfam" id="PF08757">
    <property type="entry name" value="CotH"/>
    <property type="match status" value="1"/>
</dbReference>
<dbReference type="InterPro" id="IPR006311">
    <property type="entry name" value="TAT_signal"/>
</dbReference>
<evidence type="ECO:0000256" key="2">
    <source>
        <dbReference type="SAM" id="SignalP"/>
    </source>
</evidence>
<dbReference type="PROSITE" id="PS51318">
    <property type="entry name" value="TAT"/>
    <property type="match status" value="1"/>
</dbReference>
<evidence type="ECO:0000313" key="3">
    <source>
        <dbReference type="EMBL" id="CAA9534078.1"/>
    </source>
</evidence>
<dbReference type="InterPro" id="IPR014867">
    <property type="entry name" value="Spore_coat_CotH_CotH2/3/7"/>
</dbReference>
<dbReference type="PANTHER" id="PTHR40050">
    <property type="entry name" value="INNER SPORE COAT PROTEIN H"/>
    <property type="match status" value="1"/>
</dbReference>
<feature type="signal peptide" evidence="2">
    <location>
        <begin position="1"/>
        <end position="36"/>
    </location>
</feature>
<name>A0A6J4TWI2_9BACT</name>
<accession>A0A6J4TWI2</accession>
<dbReference type="PANTHER" id="PTHR40050:SF1">
    <property type="entry name" value="INNER SPORE COAT PROTEIN H"/>
    <property type="match status" value="1"/>
</dbReference>